<keyword evidence="4 8" id="KW-0210">Decarboxylase</keyword>
<dbReference type="PANTHER" id="PTHR22854:SF2">
    <property type="entry name" value="INDOLE-3-GLYCEROL-PHOSPHATE SYNTHASE"/>
    <property type="match status" value="1"/>
</dbReference>
<sequence length="262" mass="28648">MSDILTTILARKAEEIEQRSRVRPLSELRERALNQSATRGFVKAIRARLAAGDAAVIAEVKKASPSKGVIRPDFRPADIARSYEAGGAACLSVLTDVDFFQGSNLYLSEARNACRLPVIRKDFIVDPYQVYEARMIGADCILLIVAALEDARMIELANLAGELGMDVLVEVHDIDELERALQTDCELIGVNNRNLRTFEVSLDTTLALKGAVPPDRILVTESGIATRDDVAKMRAANVDAFLVGESFMREADPGATLKRLFG</sequence>
<dbReference type="FunFam" id="3.20.20.70:FF:000024">
    <property type="entry name" value="Indole-3-glycerol phosphate synthase"/>
    <property type="match status" value="1"/>
</dbReference>
<keyword evidence="11" id="KW-1185">Reference proteome</keyword>
<evidence type="ECO:0000256" key="6">
    <source>
        <dbReference type="ARBA" id="ARBA00023141"/>
    </source>
</evidence>
<reference evidence="10 11" key="1">
    <citation type="submission" date="2020-08" db="EMBL/GenBank/DDBJ databases">
        <title>Lysobacter sp. II4 sp. nov., isolated from soil.</title>
        <authorList>
            <person name="Woo C.Y."/>
            <person name="Kim J."/>
        </authorList>
    </citation>
    <scope>NUCLEOTIDE SEQUENCE [LARGE SCALE GENOMIC DNA]</scope>
    <source>
        <strain evidence="10 11">II4</strain>
    </source>
</reference>
<evidence type="ECO:0000256" key="7">
    <source>
        <dbReference type="ARBA" id="ARBA00023239"/>
    </source>
</evidence>
<dbReference type="Gene3D" id="3.20.20.70">
    <property type="entry name" value="Aldolase class I"/>
    <property type="match status" value="1"/>
</dbReference>
<comment type="similarity">
    <text evidence="8">Belongs to the TrpC family.</text>
</comment>
<dbReference type="PROSITE" id="PS00614">
    <property type="entry name" value="IGPS"/>
    <property type="match status" value="1"/>
</dbReference>
<evidence type="ECO:0000256" key="1">
    <source>
        <dbReference type="ARBA" id="ARBA00001633"/>
    </source>
</evidence>
<dbReference type="NCBIfam" id="NF001373">
    <property type="entry name" value="PRK00278.1-6"/>
    <property type="match status" value="1"/>
</dbReference>
<dbReference type="CDD" id="cd00331">
    <property type="entry name" value="IGPS"/>
    <property type="match status" value="1"/>
</dbReference>
<evidence type="ECO:0000256" key="4">
    <source>
        <dbReference type="ARBA" id="ARBA00022793"/>
    </source>
</evidence>
<dbReference type="Pfam" id="PF00218">
    <property type="entry name" value="IGPS"/>
    <property type="match status" value="1"/>
</dbReference>
<dbReference type="RefSeq" id="WP_187712889.1">
    <property type="nucleotide sequence ID" value="NZ_CP060820.1"/>
</dbReference>
<dbReference type="EC" id="4.1.1.48" evidence="8"/>
<evidence type="ECO:0000313" key="10">
    <source>
        <dbReference type="EMBL" id="QNP41453.1"/>
    </source>
</evidence>
<evidence type="ECO:0000313" key="11">
    <source>
        <dbReference type="Proteomes" id="UP000516018"/>
    </source>
</evidence>
<accession>A0A7H0FZI7</accession>
<dbReference type="InterPro" id="IPR013798">
    <property type="entry name" value="Indole-3-glycerol_P_synth_dom"/>
</dbReference>
<dbReference type="InterPro" id="IPR013785">
    <property type="entry name" value="Aldolase_TIM"/>
</dbReference>
<feature type="domain" description="Indole-3-glycerol phosphate synthase" evidence="9">
    <location>
        <begin position="5"/>
        <end position="260"/>
    </location>
</feature>
<dbReference type="GO" id="GO:0004425">
    <property type="term" value="F:indole-3-glycerol-phosphate synthase activity"/>
    <property type="evidence" value="ECO:0007669"/>
    <property type="project" value="UniProtKB-UniRule"/>
</dbReference>
<name>A0A7H0FZI7_9GAMM</name>
<evidence type="ECO:0000256" key="8">
    <source>
        <dbReference type="HAMAP-Rule" id="MF_00134"/>
    </source>
</evidence>
<comment type="catalytic activity">
    <reaction evidence="1 8">
        <text>1-(2-carboxyphenylamino)-1-deoxy-D-ribulose 5-phosphate + H(+) = (1S,2R)-1-C-(indol-3-yl)glycerol 3-phosphate + CO2 + H2O</text>
        <dbReference type="Rhea" id="RHEA:23476"/>
        <dbReference type="ChEBI" id="CHEBI:15377"/>
        <dbReference type="ChEBI" id="CHEBI:15378"/>
        <dbReference type="ChEBI" id="CHEBI:16526"/>
        <dbReference type="ChEBI" id="CHEBI:58613"/>
        <dbReference type="ChEBI" id="CHEBI:58866"/>
        <dbReference type="EC" id="4.1.1.48"/>
    </reaction>
</comment>
<organism evidence="10 11">
    <name type="scientific">Agrilutibacter terrestris</name>
    <dbReference type="NCBI Taxonomy" id="2865112"/>
    <lineage>
        <taxon>Bacteria</taxon>
        <taxon>Pseudomonadati</taxon>
        <taxon>Pseudomonadota</taxon>
        <taxon>Gammaproteobacteria</taxon>
        <taxon>Lysobacterales</taxon>
        <taxon>Lysobacteraceae</taxon>
        <taxon>Agrilutibacter</taxon>
    </lineage>
</organism>
<comment type="pathway">
    <text evidence="2 8">Amino-acid biosynthesis; L-tryptophan biosynthesis; L-tryptophan from chorismate: step 4/5.</text>
</comment>
<dbReference type="NCBIfam" id="NF001377">
    <property type="entry name" value="PRK00278.2-4"/>
    <property type="match status" value="1"/>
</dbReference>
<dbReference type="NCBIfam" id="NF001370">
    <property type="entry name" value="PRK00278.1-2"/>
    <property type="match status" value="1"/>
</dbReference>
<keyword evidence="6 8" id="KW-0057">Aromatic amino acid biosynthesis</keyword>
<dbReference type="PANTHER" id="PTHR22854">
    <property type="entry name" value="TRYPTOPHAN BIOSYNTHESIS PROTEIN"/>
    <property type="match status" value="1"/>
</dbReference>
<keyword evidence="5 8" id="KW-0822">Tryptophan biosynthesis</keyword>
<keyword evidence="7 8" id="KW-0456">Lyase</keyword>
<evidence type="ECO:0000256" key="3">
    <source>
        <dbReference type="ARBA" id="ARBA00022605"/>
    </source>
</evidence>
<evidence type="ECO:0000259" key="9">
    <source>
        <dbReference type="Pfam" id="PF00218"/>
    </source>
</evidence>
<dbReference type="Proteomes" id="UP000516018">
    <property type="component" value="Chromosome"/>
</dbReference>
<dbReference type="InterPro" id="IPR001468">
    <property type="entry name" value="Indole-3-GlycerolPSynthase_CS"/>
</dbReference>
<dbReference type="HAMAP" id="MF_00134_B">
    <property type="entry name" value="IGPS_B"/>
    <property type="match status" value="1"/>
</dbReference>
<dbReference type="InterPro" id="IPR045186">
    <property type="entry name" value="Indole-3-glycerol_P_synth"/>
</dbReference>
<dbReference type="AlphaFoldDB" id="A0A7H0FZI7"/>
<keyword evidence="3 8" id="KW-0028">Amino-acid biosynthesis</keyword>
<dbReference type="EMBL" id="CP060820">
    <property type="protein sequence ID" value="QNP41453.1"/>
    <property type="molecule type" value="Genomic_DNA"/>
</dbReference>
<dbReference type="GO" id="GO:0000162">
    <property type="term" value="P:L-tryptophan biosynthetic process"/>
    <property type="evidence" value="ECO:0007669"/>
    <property type="project" value="UniProtKB-UniRule"/>
</dbReference>
<protein>
    <recommendedName>
        <fullName evidence="8">Indole-3-glycerol phosphate synthase</fullName>
        <shortName evidence="8">IGPS</shortName>
        <ecNumber evidence="8">4.1.1.48</ecNumber>
    </recommendedName>
</protein>
<evidence type="ECO:0000256" key="2">
    <source>
        <dbReference type="ARBA" id="ARBA00004696"/>
    </source>
</evidence>
<gene>
    <name evidence="8 10" type="primary">trpC</name>
    <name evidence="10" type="ORF">H8B22_04315</name>
</gene>
<dbReference type="InterPro" id="IPR011060">
    <property type="entry name" value="RibuloseP-bd_barrel"/>
</dbReference>
<dbReference type="GO" id="GO:0004640">
    <property type="term" value="F:phosphoribosylanthranilate isomerase activity"/>
    <property type="evidence" value="ECO:0007669"/>
    <property type="project" value="TreeGrafter"/>
</dbReference>
<evidence type="ECO:0000256" key="5">
    <source>
        <dbReference type="ARBA" id="ARBA00022822"/>
    </source>
</evidence>
<dbReference type="UniPathway" id="UPA00035">
    <property type="reaction ID" value="UER00043"/>
</dbReference>
<proteinExistence type="inferred from homology"/>
<dbReference type="SUPFAM" id="SSF51366">
    <property type="entry name" value="Ribulose-phoshate binding barrel"/>
    <property type="match status" value="1"/>
</dbReference>
<dbReference type="KEGG" id="lsx:H8B22_04315"/>